<dbReference type="KEGG" id="slb:AWJ20_1514"/>
<evidence type="ECO:0000256" key="1">
    <source>
        <dbReference type="SAM" id="MobiDB-lite"/>
    </source>
</evidence>
<feature type="region of interest" description="Disordered" evidence="1">
    <location>
        <begin position="889"/>
        <end position="909"/>
    </location>
</feature>
<feature type="compositionally biased region" description="Basic residues" evidence="1">
    <location>
        <begin position="960"/>
        <end position="980"/>
    </location>
</feature>
<sequence>MTEQDDPFYQLDPISDYLSFVDNLDNDIDGSKTYSKLVNLRVTLSSFGYLNSFHDSIYSFPSTIVELTVDNGRSVLDAFKRYFYLNLEDLCPDEELHPCIFEFLISQRPERKPYEVENISELIKNICHEQNVQVLDDWQTDGPYNNFIEIVALFVAAHASSRAPQEAAQLSERHKGPSLQPFFNFIKETIRKVTDGFPRICSPCVHIFQSSMYGKSSLIKGLASHHVYLSYMNLGEKLISGHSSSLFASSSDRVIGWGYLSTADDPEIAQDVLLFLICTLQELVRGIENNEDNYATVKGFWTFQEKSSVFDRTVQMNFNKKKTRQDYNEIWKILSSPQAVTVTVDTVILSQNVKELLRGEWRKYRSALKRNKDTNIGEYFALAIDEAGILNMKNFTDNMNFPYFYMLKKVARCLVAEDLWRGFAIVLASTSGIRDYDVYLSEIGEIDVVPWYDLDTFDMHVRWGETPLTLDFSDIGTLRFYAKFGRPAWKEYVDSGRENKLLADASAKISGRSNDGLSKHHILLVVYAVPLNFSFRTKGRLVESRMATVLSVSDKLDDLKVGYPSEPILVMAAHKILEGENDLDLISHLLSDKVLSPANASKFIARWMLLDVLRTAGLRDGLQSNYCRVRDLFNGLNEKYHVTRSSGNPNEHQLLNERIHLNHWMTLDSECTMQMLALGFLRGCGFCFERRDRDFDLVIPIYLESRQVDLTNIRLFEGDEDIQWGLAELSLVSQAFSVLLIHVSKNENSRSGHYASIHDRMAGATQLIFGRYKPIISLHMKLRAGPPTSFDQKPRYNENWANVFTNQEDWADIHMQEREAVLAQDFNLAYDLHVTAHNNSNSEFIGRLQEVVHLAVEGSGNPSEKITLQRNASTDYRKQTEVIREARQKKRQEQQHNLTEANEGLRHHEAQVMGMSSIVSRLRPRPANQLLDKPSSAVKAEESLAPDNSESKEPTNGAKTLKRRAAPVNRPRRRRGPGPR</sequence>
<dbReference type="RefSeq" id="XP_018735709.1">
    <property type="nucleotide sequence ID" value="XM_018878402.1"/>
</dbReference>
<organism evidence="2 3">
    <name type="scientific">Sugiyamaella lignohabitans</name>
    <dbReference type="NCBI Taxonomy" id="796027"/>
    <lineage>
        <taxon>Eukaryota</taxon>
        <taxon>Fungi</taxon>
        <taxon>Dikarya</taxon>
        <taxon>Ascomycota</taxon>
        <taxon>Saccharomycotina</taxon>
        <taxon>Dipodascomycetes</taxon>
        <taxon>Dipodascales</taxon>
        <taxon>Trichomonascaceae</taxon>
        <taxon>Sugiyamaella</taxon>
    </lineage>
</organism>
<protein>
    <submittedName>
        <fullName evidence="2">Uncharacterized protein</fullName>
    </submittedName>
</protein>
<dbReference type="PANTHER" id="PTHR33266:SF1">
    <property type="entry name" value="F-BOX DOMAIN-CONTAINING PROTEIN"/>
    <property type="match status" value="1"/>
</dbReference>
<gene>
    <name evidence="2" type="ORF">AWJ20_1514</name>
</gene>
<dbReference type="AlphaFoldDB" id="A0A167DSB0"/>
<evidence type="ECO:0000313" key="3">
    <source>
        <dbReference type="Proteomes" id="UP000189580"/>
    </source>
</evidence>
<feature type="region of interest" description="Disordered" evidence="1">
    <location>
        <begin position="928"/>
        <end position="980"/>
    </location>
</feature>
<keyword evidence="3" id="KW-1185">Reference proteome</keyword>
<dbReference type="EMBL" id="CP014501">
    <property type="protein sequence ID" value="ANB13232.1"/>
    <property type="molecule type" value="Genomic_DNA"/>
</dbReference>
<reference evidence="2 3" key="1">
    <citation type="submission" date="2016-02" db="EMBL/GenBank/DDBJ databases">
        <title>Complete genome sequence and transcriptome regulation of the pentose utilising yeast Sugiyamaella lignohabitans.</title>
        <authorList>
            <person name="Bellasio M."/>
            <person name="Peymann A."/>
            <person name="Valli M."/>
            <person name="Sipitzky M."/>
            <person name="Graf A."/>
            <person name="Sauer M."/>
            <person name="Marx H."/>
            <person name="Mattanovich D."/>
        </authorList>
    </citation>
    <scope>NUCLEOTIDE SEQUENCE [LARGE SCALE GENOMIC DNA]</scope>
    <source>
        <strain evidence="2 3">CBS 10342</strain>
    </source>
</reference>
<accession>A0A167DSB0</accession>
<name>A0A167DSB0_9ASCO</name>
<dbReference type="PANTHER" id="PTHR33266">
    <property type="entry name" value="CHROMOSOME 15, WHOLE GENOME SHOTGUN SEQUENCE"/>
    <property type="match status" value="1"/>
</dbReference>
<evidence type="ECO:0000313" key="2">
    <source>
        <dbReference type="EMBL" id="ANB13232.1"/>
    </source>
</evidence>
<dbReference type="OrthoDB" id="107110at2759"/>
<proteinExistence type="predicted"/>
<dbReference type="GeneID" id="30033325"/>
<dbReference type="Proteomes" id="UP000189580">
    <property type="component" value="Chromosome a"/>
</dbReference>